<dbReference type="EMBL" id="DADUEU010000005">
    <property type="protein sequence ID" value="HBB1572366.1"/>
    <property type="molecule type" value="Genomic_DNA"/>
</dbReference>
<reference evidence="2" key="2">
    <citation type="submission" date="2021-03" db="EMBL/GenBank/DDBJ databases">
        <authorList>
            <consortium name="NCBI Pathogen Detection Project"/>
        </authorList>
    </citation>
    <scope>NUCLEOTIDE SEQUENCE</scope>
    <source>
        <strain evidence="2">Escherichia coli</strain>
    </source>
</reference>
<feature type="signal peptide" evidence="1">
    <location>
        <begin position="1"/>
        <end position="18"/>
    </location>
</feature>
<accession>A0A8H9T0H7</accession>
<name>A0A8H9T0H7_ECOLX</name>
<reference evidence="2" key="1">
    <citation type="journal article" date="2018" name="Genome Biol.">
        <title>SKESA: strategic k-mer extension for scrupulous assemblies.</title>
        <authorList>
            <person name="Souvorov A."/>
            <person name="Agarwala R."/>
            <person name="Lipman D.J."/>
        </authorList>
    </citation>
    <scope>NUCLEOTIDE SEQUENCE</scope>
    <source>
        <strain evidence="2">Escherichia coli</strain>
    </source>
</reference>
<dbReference type="Proteomes" id="UP000870292">
    <property type="component" value="Unassembled WGS sequence"/>
</dbReference>
<organism evidence="2">
    <name type="scientific">Escherichia coli</name>
    <dbReference type="NCBI Taxonomy" id="562"/>
    <lineage>
        <taxon>Bacteria</taxon>
        <taxon>Pseudomonadati</taxon>
        <taxon>Pseudomonadota</taxon>
        <taxon>Gammaproteobacteria</taxon>
        <taxon>Enterobacterales</taxon>
        <taxon>Enterobacteriaceae</taxon>
        <taxon>Escherichia</taxon>
    </lineage>
</organism>
<gene>
    <name evidence="2" type="ORF">J0541_001241</name>
</gene>
<feature type="chain" id="PRO_5034542608" description="tRNA_anti-like" evidence="1">
    <location>
        <begin position="19"/>
        <end position="251"/>
    </location>
</feature>
<evidence type="ECO:0000256" key="1">
    <source>
        <dbReference type="SAM" id="SignalP"/>
    </source>
</evidence>
<comment type="caution">
    <text evidence="2">The sequence shown here is derived from an EMBL/GenBank/DDBJ whole genome shotgun (WGS) entry which is preliminary data.</text>
</comment>
<protein>
    <recommendedName>
        <fullName evidence="3">tRNA_anti-like</fullName>
    </recommendedName>
</protein>
<evidence type="ECO:0000313" key="2">
    <source>
        <dbReference type="EMBL" id="HBB1572366.1"/>
    </source>
</evidence>
<dbReference type="AlphaFoldDB" id="A0A8H9T0H7"/>
<dbReference type="Pfam" id="PF12869">
    <property type="entry name" value="tRNA_anti-like"/>
    <property type="match status" value="1"/>
</dbReference>
<dbReference type="InterPro" id="IPR024422">
    <property type="entry name" value="Protein_unknown_function_OB"/>
</dbReference>
<proteinExistence type="predicted"/>
<evidence type="ECO:0008006" key="3">
    <source>
        <dbReference type="Google" id="ProtNLM"/>
    </source>
</evidence>
<sequence>MRKFLVLPFMLFPFMSFADGGATSGIQPYPEYVANYLKTLITVSCEQTLKGDSKSEDVLIKQATQGMQKDTESYATIHNAIVFGSAEGKKLKESKIITEDKTVIDSCGEGATYVTTKKDFMKIAIAPLVNPEQLQATDGESKKVVSNEHIYRTTAKALAELYDANEVAADNEIGGRKVEITGTVQEIAKNFTNDVIVRLESGNRFLPVMLSMEDSEKSKASKLKKGQKIVVTCEKMQLFVRAPSGSNCTFN</sequence>
<keyword evidence="1" id="KW-0732">Signal</keyword>